<dbReference type="Bgee" id="ENSMODG00000010936">
    <property type="expression patterns" value="Expressed in lung and 16 other cell types or tissues"/>
</dbReference>
<organism evidence="2 3">
    <name type="scientific">Monodelphis domestica</name>
    <name type="common">Gray short-tailed opossum</name>
    <dbReference type="NCBI Taxonomy" id="13616"/>
    <lineage>
        <taxon>Eukaryota</taxon>
        <taxon>Metazoa</taxon>
        <taxon>Chordata</taxon>
        <taxon>Craniata</taxon>
        <taxon>Vertebrata</taxon>
        <taxon>Euteleostomi</taxon>
        <taxon>Mammalia</taxon>
        <taxon>Metatheria</taxon>
        <taxon>Didelphimorphia</taxon>
        <taxon>Didelphidae</taxon>
        <taxon>Monodelphis</taxon>
    </lineage>
</organism>
<sequence>RALVGELHRRALVEYVRPLLRGRLRCRSARSRSRVAGRLRDEAAQLQRLFRRLCNIWPRCCIWRTRRASRWKLGSWCGTTRTSGGSTWPPSWMSGDFGARRPATRSWPWRGTWSRARKGPPPRPGTEPFSPTFPSLGPLSAWASPSHLPDCPSTDWPGPIWRACPDRGPDPRRGPGPSPEGPGRLEPALRCCQSALGQGDLCGPFRPDTSGIGGSLLGPQRPSAETGI</sequence>
<feature type="compositionally biased region" description="Basic and acidic residues" evidence="1">
    <location>
        <begin position="164"/>
        <end position="173"/>
    </location>
</feature>
<evidence type="ECO:0000313" key="2">
    <source>
        <dbReference type="Ensembl" id="ENSMODP00000045383.1"/>
    </source>
</evidence>
<feature type="region of interest" description="Disordered" evidence="1">
    <location>
        <begin position="158"/>
        <end position="188"/>
    </location>
</feature>
<dbReference type="AlphaFoldDB" id="A0A5F8GCV5"/>
<reference evidence="2" key="2">
    <citation type="submission" date="2025-08" db="UniProtKB">
        <authorList>
            <consortium name="Ensembl"/>
        </authorList>
    </citation>
    <scope>IDENTIFICATION</scope>
</reference>
<evidence type="ECO:0000256" key="1">
    <source>
        <dbReference type="SAM" id="MobiDB-lite"/>
    </source>
</evidence>
<dbReference type="Proteomes" id="UP000002280">
    <property type="component" value="Unplaced"/>
</dbReference>
<accession>A0A5F8GCV5</accession>
<dbReference type="GeneTree" id="ENSGT01030000234613"/>
<feature type="region of interest" description="Disordered" evidence="1">
    <location>
        <begin position="110"/>
        <end position="134"/>
    </location>
</feature>
<dbReference type="Ensembl" id="ENSMODT00000070500.1">
    <property type="protein sequence ID" value="ENSMODP00000045383.1"/>
    <property type="gene ID" value="ENSMODG00000010936.4"/>
</dbReference>
<evidence type="ECO:0000313" key="3">
    <source>
        <dbReference type="Proteomes" id="UP000002280"/>
    </source>
</evidence>
<name>A0A5F8GCV5_MONDO</name>
<keyword evidence="3" id="KW-1185">Reference proteome</keyword>
<reference evidence="2" key="1">
    <citation type="journal article" date="2007" name="Nature">
        <title>Genome of the marsupial Monodelphis domestica reveals innovation in non-coding sequences.</title>
        <authorList>
            <person name="Mikkelsen T.S."/>
            <person name="Wakefield M.J."/>
            <person name="Aken B."/>
            <person name="Amemiya C.T."/>
            <person name="Chang J.L."/>
            <person name="Duke S."/>
            <person name="Garber M."/>
            <person name="Gentles A.J."/>
            <person name="Goodstadt L."/>
            <person name="Heger A."/>
            <person name="Jurka J."/>
            <person name="Kamal M."/>
            <person name="Mauceli E."/>
            <person name="Searle S.M."/>
            <person name="Sharpe T."/>
            <person name="Baker M.L."/>
            <person name="Batzer M.A."/>
            <person name="Benos P.V."/>
            <person name="Belov K."/>
            <person name="Clamp M."/>
            <person name="Cook A."/>
            <person name="Cuff J."/>
            <person name="Das R."/>
            <person name="Davidow L."/>
            <person name="Deakin J.E."/>
            <person name="Fazzari M.J."/>
            <person name="Glass J.L."/>
            <person name="Grabherr M."/>
            <person name="Greally J.M."/>
            <person name="Gu W."/>
            <person name="Hore T.A."/>
            <person name="Huttley G.A."/>
            <person name="Kleber M."/>
            <person name="Jirtle R.L."/>
            <person name="Koina E."/>
            <person name="Lee J.T."/>
            <person name="Mahony S."/>
            <person name="Marra M.A."/>
            <person name="Miller R.D."/>
            <person name="Nicholls R.D."/>
            <person name="Oda M."/>
            <person name="Papenfuss A.T."/>
            <person name="Parra Z.E."/>
            <person name="Pollock D.D."/>
            <person name="Ray D.A."/>
            <person name="Schein J.E."/>
            <person name="Speed T.P."/>
            <person name="Thompson K."/>
            <person name="VandeBerg J.L."/>
            <person name="Wade C.M."/>
            <person name="Walker J.A."/>
            <person name="Waters P.D."/>
            <person name="Webber C."/>
            <person name="Weidman J.R."/>
            <person name="Xie X."/>
            <person name="Zody M.C."/>
            <person name="Baldwin J."/>
            <person name="Abdouelleil A."/>
            <person name="Abdulkadir J."/>
            <person name="Abebe A."/>
            <person name="Abera B."/>
            <person name="Abreu J."/>
            <person name="Acer S.C."/>
            <person name="Aftuck L."/>
            <person name="Alexander A."/>
            <person name="An P."/>
            <person name="Anderson E."/>
            <person name="Anderson S."/>
            <person name="Arachi H."/>
            <person name="Azer M."/>
            <person name="Bachantsang P."/>
            <person name="Barry A."/>
            <person name="Bayul T."/>
            <person name="Berlin A."/>
            <person name="Bessette D."/>
            <person name="Bloom T."/>
            <person name="Bloom T."/>
            <person name="Boguslavskiy L."/>
            <person name="Bonnet C."/>
            <person name="Boukhgalter B."/>
            <person name="Bourzgui I."/>
            <person name="Brown A."/>
            <person name="Cahill P."/>
            <person name="Channer S."/>
            <person name="Cheshatsang Y."/>
            <person name="Chuda L."/>
            <person name="Citroen M."/>
            <person name="Collymore A."/>
            <person name="Cooke P."/>
            <person name="Costello M."/>
            <person name="D'Aco K."/>
            <person name="Daza R."/>
            <person name="De Haan G."/>
            <person name="DeGray S."/>
            <person name="DeMaso C."/>
            <person name="Dhargay N."/>
            <person name="Dooley K."/>
            <person name="Dooley E."/>
            <person name="Doricent M."/>
            <person name="Dorje P."/>
            <person name="Dorjee K."/>
            <person name="Dupes A."/>
            <person name="Elong R."/>
            <person name="Falk J."/>
            <person name="Farina A."/>
            <person name="Faro S."/>
            <person name="Ferguson D."/>
            <person name="Fisher S."/>
            <person name="Foley C.D."/>
            <person name="Franke A."/>
            <person name="Friedrich D."/>
            <person name="Gadbois L."/>
            <person name="Gearin G."/>
            <person name="Gearin C.R."/>
            <person name="Giannoukos G."/>
            <person name="Goode T."/>
            <person name="Graham J."/>
            <person name="Grandbois E."/>
            <person name="Grewal S."/>
            <person name="Gyaltsen K."/>
            <person name="Hafez N."/>
            <person name="Hagos B."/>
            <person name="Hall J."/>
            <person name="Henson C."/>
            <person name="Hollinger A."/>
            <person name="Honan T."/>
            <person name="Huard M.D."/>
            <person name="Hughes L."/>
            <person name="Hurhula B."/>
            <person name="Husby M.E."/>
            <person name="Kamat A."/>
            <person name="Kanga B."/>
            <person name="Kashin S."/>
            <person name="Khazanovich D."/>
            <person name="Kisner P."/>
            <person name="Lance K."/>
            <person name="Lara M."/>
            <person name="Lee W."/>
            <person name="Lennon N."/>
            <person name="Letendre F."/>
            <person name="LeVine R."/>
            <person name="Lipovsky A."/>
            <person name="Liu X."/>
            <person name="Liu J."/>
            <person name="Liu S."/>
            <person name="Lokyitsang T."/>
            <person name="Lokyitsang Y."/>
            <person name="Lubonja R."/>
            <person name="Lui A."/>
            <person name="MacDonald P."/>
            <person name="Magnisalis V."/>
            <person name="Maru K."/>
            <person name="Matthews C."/>
            <person name="McCusker W."/>
            <person name="McDonough S."/>
            <person name="Mehta T."/>
            <person name="Meldrim J."/>
            <person name="Meneus L."/>
            <person name="Mihai O."/>
            <person name="Mihalev A."/>
            <person name="Mihova T."/>
            <person name="Mittelman R."/>
            <person name="Mlenga V."/>
            <person name="Montmayeur A."/>
            <person name="Mulrain L."/>
            <person name="Navidi A."/>
            <person name="Naylor J."/>
            <person name="Negash T."/>
            <person name="Nguyen T."/>
            <person name="Nguyen N."/>
            <person name="Nicol R."/>
            <person name="Norbu C."/>
            <person name="Norbu N."/>
            <person name="Novod N."/>
            <person name="O'Neill B."/>
            <person name="Osman S."/>
            <person name="Markiewicz E."/>
            <person name="Oyono O.L."/>
            <person name="Patti C."/>
            <person name="Phunkhang P."/>
            <person name="Pierre F."/>
            <person name="Priest M."/>
            <person name="Raghuraman S."/>
            <person name="Rege F."/>
            <person name="Reyes R."/>
            <person name="Rise C."/>
            <person name="Rogov P."/>
            <person name="Ross K."/>
            <person name="Ryan E."/>
            <person name="Settipalli S."/>
            <person name="Shea T."/>
            <person name="Sherpa N."/>
            <person name="Shi L."/>
            <person name="Shih D."/>
            <person name="Sparrow T."/>
            <person name="Spaulding J."/>
            <person name="Stalker J."/>
            <person name="Stange-Thomann N."/>
            <person name="Stavropoulos S."/>
            <person name="Stone C."/>
            <person name="Strader C."/>
            <person name="Tesfaye S."/>
            <person name="Thomson T."/>
            <person name="Thoulutsang Y."/>
            <person name="Thoulutsang D."/>
            <person name="Topham K."/>
            <person name="Topping I."/>
            <person name="Tsamla T."/>
            <person name="Vassiliev H."/>
            <person name="Vo A."/>
            <person name="Wangchuk T."/>
            <person name="Wangdi T."/>
            <person name="Weiand M."/>
            <person name="Wilkinson J."/>
            <person name="Wilson A."/>
            <person name="Yadav S."/>
            <person name="Young G."/>
            <person name="Yu Q."/>
            <person name="Zembek L."/>
            <person name="Zhong D."/>
            <person name="Zimmer A."/>
            <person name="Zwirko Z."/>
            <person name="Jaffe D.B."/>
            <person name="Alvarez P."/>
            <person name="Brockman W."/>
            <person name="Butler J."/>
            <person name="Chin C."/>
            <person name="Gnerre S."/>
            <person name="MacCallum I."/>
            <person name="Graves J.A."/>
            <person name="Ponting C.P."/>
            <person name="Breen M."/>
            <person name="Samollow P.B."/>
            <person name="Lander E.S."/>
            <person name="Lindblad-Toh K."/>
        </authorList>
    </citation>
    <scope>NUCLEOTIDE SEQUENCE [LARGE SCALE GENOMIC DNA]</scope>
</reference>
<gene>
    <name evidence="2" type="primary">EXOC3L2</name>
</gene>
<protein>
    <submittedName>
        <fullName evidence="2">Exocyst complex component 3 like 2</fullName>
    </submittedName>
</protein>
<feature type="region of interest" description="Disordered" evidence="1">
    <location>
        <begin position="202"/>
        <end position="228"/>
    </location>
</feature>
<proteinExistence type="predicted"/>
<reference evidence="2" key="3">
    <citation type="submission" date="2025-09" db="UniProtKB">
        <authorList>
            <consortium name="Ensembl"/>
        </authorList>
    </citation>
    <scope>IDENTIFICATION</scope>
</reference>